<dbReference type="Proteomes" id="UP000192042">
    <property type="component" value="Chromosome I"/>
</dbReference>
<name>A0A1W1I3F1_9BACT</name>
<dbReference type="STRING" id="1325564.NSJP_1333"/>
<gene>
    <name evidence="1" type="ORF">NSJP_1333</name>
</gene>
<sequence>MHLSIQFLISLGEPLRDLFYWHFNLKGSFHRPQLGHFHFHGLHSILLSSVPSCVLD</sequence>
<evidence type="ECO:0000313" key="2">
    <source>
        <dbReference type="Proteomes" id="UP000192042"/>
    </source>
</evidence>
<dbReference type="EMBL" id="LT828648">
    <property type="protein sequence ID" value="SLM47505.1"/>
    <property type="molecule type" value="Genomic_DNA"/>
</dbReference>
<dbReference type="AlphaFoldDB" id="A0A1W1I3F1"/>
<organism evidence="1 2">
    <name type="scientific">Nitrospira japonica</name>
    <dbReference type="NCBI Taxonomy" id="1325564"/>
    <lineage>
        <taxon>Bacteria</taxon>
        <taxon>Pseudomonadati</taxon>
        <taxon>Nitrospirota</taxon>
        <taxon>Nitrospiria</taxon>
        <taxon>Nitrospirales</taxon>
        <taxon>Nitrospiraceae</taxon>
        <taxon>Nitrospira</taxon>
    </lineage>
</organism>
<evidence type="ECO:0000313" key="1">
    <source>
        <dbReference type="EMBL" id="SLM47505.1"/>
    </source>
</evidence>
<proteinExistence type="predicted"/>
<dbReference type="KEGG" id="nja:NSJP_1333"/>
<accession>A0A1W1I3F1</accession>
<reference evidence="1 2" key="1">
    <citation type="submission" date="2017-03" db="EMBL/GenBank/DDBJ databases">
        <authorList>
            <person name="Afonso C.L."/>
            <person name="Miller P.J."/>
            <person name="Scott M.A."/>
            <person name="Spackman E."/>
            <person name="Goraichik I."/>
            <person name="Dimitrov K.M."/>
            <person name="Suarez D.L."/>
            <person name="Swayne D.E."/>
        </authorList>
    </citation>
    <scope>NUCLEOTIDE SEQUENCE [LARGE SCALE GENOMIC DNA]</scope>
    <source>
        <strain evidence="1">Genome sequencing of Nitrospira japonica strain NJ11</strain>
    </source>
</reference>
<protein>
    <submittedName>
        <fullName evidence="1">Uncharacterized protein</fullName>
    </submittedName>
</protein>
<keyword evidence="2" id="KW-1185">Reference proteome</keyword>